<dbReference type="AlphaFoldDB" id="A0A7R7VRX2"/>
<keyword evidence="3" id="KW-1185">Reference proteome</keyword>
<feature type="region of interest" description="Disordered" evidence="1">
    <location>
        <begin position="69"/>
        <end position="104"/>
    </location>
</feature>
<proteinExistence type="predicted"/>
<sequence>MAAQLLDNIPTMTVGSVAVVKAFDHWFARQLREDWRLHYQTLSAEREREFRAFAREDGIEKYLARLDSDGDDEFNYEDDKEGEDEHEDSNFEGDYEESDQEVSPGKGEAFFYHLMRKW</sequence>
<evidence type="ECO:0000313" key="2">
    <source>
        <dbReference type="EMBL" id="BCR89698.1"/>
    </source>
</evidence>
<gene>
    <name evidence="2" type="ORF">ACHE_50896S</name>
</gene>
<protein>
    <submittedName>
        <fullName evidence="2">Uncharacterized protein</fullName>
    </submittedName>
</protein>
<accession>A0A7R7VRX2</accession>
<reference evidence="2" key="2">
    <citation type="submission" date="2021-02" db="EMBL/GenBank/DDBJ databases">
        <title>Aspergillus chevalieri M1 genome sequence.</title>
        <authorList>
            <person name="Kadooka C."/>
            <person name="Mori K."/>
            <person name="Futagami T."/>
        </authorList>
    </citation>
    <scope>NUCLEOTIDE SEQUENCE</scope>
    <source>
        <strain evidence="2">M1</strain>
    </source>
</reference>
<dbReference type="Proteomes" id="UP000637239">
    <property type="component" value="Chromosome 5"/>
</dbReference>
<evidence type="ECO:0000256" key="1">
    <source>
        <dbReference type="SAM" id="MobiDB-lite"/>
    </source>
</evidence>
<evidence type="ECO:0000313" key="3">
    <source>
        <dbReference type="Proteomes" id="UP000637239"/>
    </source>
</evidence>
<dbReference type="EMBL" id="AP024420">
    <property type="protein sequence ID" value="BCR89698.1"/>
    <property type="molecule type" value="Genomic_DNA"/>
</dbReference>
<reference evidence="2" key="1">
    <citation type="submission" date="2021-01" db="EMBL/GenBank/DDBJ databases">
        <authorList>
            <consortium name="Aspergillus chevalieri M1 genome sequencing consortium"/>
            <person name="Kazuki M."/>
            <person name="Futagami T."/>
        </authorList>
    </citation>
    <scope>NUCLEOTIDE SEQUENCE</scope>
    <source>
        <strain evidence="2">M1</strain>
    </source>
</reference>
<dbReference type="KEGG" id="ache:ACHE_50896S"/>
<feature type="compositionally biased region" description="Acidic residues" evidence="1">
    <location>
        <begin position="69"/>
        <end position="100"/>
    </location>
</feature>
<name>A0A7R7VRX2_ASPCH</name>
<organism evidence="2 3">
    <name type="scientific">Aspergillus chevalieri</name>
    <name type="common">Eurotium chevalieri</name>
    <dbReference type="NCBI Taxonomy" id="182096"/>
    <lineage>
        <taxon>Eukaryota</taxon>
        <taxon>Fungi</taxon>
        <taxon>Dikarya</taxon>
        <taxon>Ascomycota</taxon>
        <taxon>Pezizomycotina</taxon>
        <taxon>Eurotiomycetes</taxon>
        <taxon>Eurotiomycetidae</taxon>
        <taxon>Eurotiales</taxon>
        <taxon>Aspergillaceae</taxon>
        <taxon>Aspergillus</taxon>
        <taxon>Aspergillus subgen. Aspergillus</taxon>
    </lineage>
</organism>
<dbReference type="RefSeq" id="XP_043138220.1">
    <property type="nucleotide sequence ID" value="XM_043280663.1"/>
</dbReference>
<dbReference type="GeneID" id="66984056"/>